<feature type="transmembrane region" description="Helical" evidence="1">
    <location>
        <begin position="279"/>
        <end position="304"/>
    </location>
</feature>
<feature type="transmembrane region" description="Helical" evidence="1">
    <location>
        <begin position="311"/>
        <end position="333"/>
    </location>
</feature>
<dbReference type="InterPro" id="IPR029044">
    <property type="entry name" value="Nucleotide-diphossugar_trans"/>
</dbReference>
<organism evidence="4 5">
    <name type="scientific">Panacibacter microcysteis</name>
    <dbReference type="NCBI Taxonomy" id="2793269"/>
    <lineage>
        <taxon>Bacteria</taxon>
        <taxon>Pseudomonadati</taxon>
        <taxon>Bacteroidota</taxon>
        <taxon>Chitinophagia</taxon>
        <taxon>Chitinophagales</taxon>
        <taxon>Chitinophagaceae</taxon>
        <taxon>Panacibacter</taxon>
    </lineage>
</organism>
<protein>
    <submittedName>
        <fullName evidence="4">DUF2062 domain-containing protein</fullName>
    </submittedName>
</protein>
<evidence type="ECO:0000313" key="5">
    <source>
        <dbReference type="Proteomes" id="UP000628448"/>
    </source>
</evidence>
<dbReference type="AlphaFoldDB" id="A0A931H0D0"/>
<dbReference type="RefSeq" id="WP_196992767.1">
    <property type="nucleotide sequence ID" value="NZ_JADWYR010000003.1"/>
</dbReference>
<dbReference type="EMBL" id="JADWYR010000003">
    <property type="protein sequence ID" value="MBG9378673.1"/>
    <property type="molecule type" value="Genomic_DNA"/>
</dbReference>
<evidence type="ECO:0000259" key="3">
    <source>
        <dbReference type="Pfam" id="PF09835"/>
    </source>
</evidence>
<dbReference type="InterPro" id="IPR001173">
    <property type="entry name" value="Glyco_trans_2-like"/>
</dbReference>
<evidence type="ECO:0000256" key="1">
    <source>
        <dbReference type="SAM" id="Phobius"/>
    </source>
</evidence>
<keyword evidence="5" id="KW-1185">Reference proteome</keyword>
<dbReference type="CDD" id="cd04179">
    <property type="entry name" value="DPM_DPG-synthase_like"/>
    <property type="match status" value="1"/>
</dbReference>
<dbReference type="Pfam" id="PF00535">
    <property type="entry name" value="Glycos_transf_2"/>
    <property type="match status" value="1"/>
</dbReference>
<keyword evidence="1" id="KW-1133">Transmembrane helix</keyword>
<dbReference type="InterPro" id="IPR018639">
    <property type="entry name" value="DUF2062"/>
</dbReference>
<dbReference type="SUPFAM" id="SSF53448">
    <property type="entry name" value="Nucleotide-diphospho-sugar transferases"/>
    <property type="match status" value="1"/>
</dbReference>
<dbReference type="Proteomes" id="UP000628448">
    <property type="component" value="Unassembled WGS sequence"/>
</dbReference>
<evidence type="ECO:0000259" key="2">
    <source>
        <dbReference type="Pfam" id="PF00535"/>
    </source>
</evidence>
<feature type="domain" description="DUF2062" evidence="3">
    <location>
        <begin position="276"/>
        <end position="393"/>
    </location>
</feature>
<comment type="caution">
    <text evidence="4">The sequence shown here is derived from an EMBL/GenBank/DDBJ whole genome shotgun (WGS) entry which is preliminary data.</text>
</comment>
<name>A0A931H0D0_9BACT</name>
<feature type="transmembrane region" description="Helical" evidence="1">
    <location>
        <begin position="364"/>
        <end position="387"/>
    </location>
</feature>
<dbReference type="Gene3D" id="3.90.550.10">
    <property type="entry name" value="Spore Coat Polysaccharide Biosynthesis Protein SpsA, Chain A"/>
    <property type="match status" value="1"/>
</dbReference>
<dbReference type="PANTHER" id="PTHR10859:SF91">
    <property type="entry name" value="DOLICHYL-PHOSPHATE BETA-GLUCOSYLTRANSFERASE"/>
    <property type="match status" value="1"/>
</dbReference>
<dbReference type="GO" id="GO:0006487">
    <property type="term" value="P:protein N-linked glycosylation"/>
    <property type="evidence" value="ECO:0007669"/>
    <property type="project" value="TreeGrafter"/>
</dbReference>
<keyword evidence="1" id="KW-0472">Membrane</keyword>
<sequence length="400" mass="45005">MTYPATYQQQFDEHKVCVIIPTYNNAKTLAAVITDVAAYTTNIIVVNDGSADDTATILAAFTRLDVVGYQKNMGKGWALRQGFKRAVALGYLYAITIDSDGQHFAKDLPVFLEKLGTEKQAIIIGSRNMNQDFVPGKSSFGNKFSSFWFRVETGIKAPDTQSGYRLYPLQPLSKKQFITRKYEFEIEVLVRAAWSGIKITSVPVSVYYAPKETRVSHFRPFKDFTRISILNTVLVLITFLYIKPRDFFRSIVKKETWRALWYEEFLKPSEPDIVKAASVAFGVFMGIVPIWGFQLVTAIFLSILLKLNKPVVIVSAHISIPPMIPFVIFLSYIMGSYWMGEHAIDFSFNTEISIDAIKQNLKQYIYGSITLAVVAGITAGLLTLALLKIFKKKTAAAVQE</sequence>
<feature type="transmembrane region" description="Helical" evidence="1">
    <location>
        <begin position="224"/>
        <end position="242"/>
    </location>
</feature>
<proteinExistence type="predicted"/>
<keyword evidence="1" id="KW-0812">Transmembrane</keyword>
<accession>A0A931H0D0</accession>
<dbReference type="PANTHER" id="PTHR10859">
    <property type="entry name" value="GLYCOSYL TRANSFERASE"/>
    <property type="match status" value="1"/>
</dbReference>
<feature type="domain" description="Glycosyltransferase 2-like" evidence="2">
    <location>
        <begin position="17"/>
        <end position="133"/>
    </location>
</feature>
<dbReference type="Pfam" id="PF09835">
    <property type="entry name" value="DUF2062"/>
    <property type="match status" value="1"/>
</dbReference>
<evidence type="ECO:0000313" key="4">
    <source>
        <dbReference type="EMBL" id="MBG9378673.1"/>
    </source>
</evidence>
<reference evidence="4" key="1">
    <citation type="submission" date="2020-11" db="EMBL/GenBank/DDBJ databases">
        <title>Bacterial whole genome sequence for Panacibacter sp. DH6.</title>
        <authorList>
            <person name="Le V."/>
            <person name="Ko S."/>
            <person name="Ahn C.-Y."/>
            <person name="Oh H.-M."/>
        </authorList>
    </citation>
    <scope>NUCLEOTIDE SEQUENCE</scope>
    <source>
        <strain evidence="4">DH6</strain>
    </source>
</reference>
<gene>
    <name evidence="4" type="ORF">I5907_20745</name>
</gene>